<name>A0A8X6QMG3_NEPPI</name>
<accession>A0A8X6QMG3</accession>
<evidence type="ECO:0000313" key="4">
    <source>
        <dbReference type="EMBL" id="GFU22333.1"/>
    </source>
</evidence>
<dbReference type="OrthoDB" id="6413581at2759"/>
<dbReference type="Gene3D" id="3.30.70.330">
    <property type="match status" value="3"/>
</dbReference>
<proteinExistence type="predicted"/>
<evidence type="ECO:0000259" key="3">
    <source>
        <dbReference type="PROSITE" id="PS50102"/>
    </source>
</evidence>
<dbReference type="PROSITE" id="PS50102">
    <property type="entry name" value="RRM"/>
    <property type="match status" value="3"/>
</dbReference>
<dbReference type="CDD" id="cd00590">
    <property type="entry name" value="RRM_SF"/>
    <property type="match status" value="2"/>
</dbReference>
<reference evidence="4" key="1">
    <citation type="submission" date="2020-08" db="EMBL/GenBank/DDBJ databases">
        <title>Multicomponent nature underlies the extraordinary mechanical properties of spider dragline silk.</title>
        <authorList>
            <person name="Kono N."/>
            <person name="Nakamura H."/>
            <person name="Mori M."/>
            <person name="Yoshida Y."/>
            <person name="Ohtoshi R."/>
            <person name="Malay A.D."/>
            <person name="Moran D.A.P."/>
            <person name="Tomita M."/>
            <person name="Numata K."/>
            <person name="Arakawa K."/>
        </authorList>
    </citation>
    <scope>NUCLEOTIDE SEQUENCE</scope>
</reference>
<dbReference type="SUPFAM" id="SSF54928">
    <property type="entry name" value="RNA-binding domain, RBD"/>
    <property type="match status" value="2"/>
</dbReference>
<dbReference type="AlphaFoldDB" id="A0A8X6QMG3"/>
<keyword evidence="5" id="KW-1185">Reference proteome</keyword>
<keyword evidence="1 2" id="KW-0694">RNA-binding</keyword>
<dbReference type="InterPro" id="IPR012677">
    <property type="entry name" value="Nucleotide-bd_a/b_plait_sf"/>
</dbReference>
<comment type="caution">
    <text evidence="4">The sequence shown here is derived from an EMBL/GenBank/DDBJ whole genome shotgun (WGS) entry which is preliminary data.</text>
</comment>
<dbReference type="InterPro" id="IPR035979">
    <property type="entry name" value="RBD_domain_sf"/>
</dbReference>
<feature type="domain" description="RRM" evidence="3">
    <location>
        <begin position="3"/>
        <end position="81"/>
    </location>
</feature>
<protein>
    <submittedName>
        <fullName evidence="4">Polyadenylate-binding protein 3</fullName>
    </submittedName>
</protein>
<dbReference type="EMBL" id="BMAW01127715">
    <property type="protein sequence ID" value="GFU22333.1"/>
    <property type="molecule type" value="Genomic_DNA"/>
</dbReference>
<dbReference type="GO" id="GO:0003723">
    <property type="term" value="F:RNA binding"/>
    <property type="evidence" value="ECO:0007669"/>
    <property type="project" value="UniProtKB-UniRule"/>
</dbReference>
<dbReference type="SMART" id="SM00360">
    <property type="entry name" value="RRM"/>
    <property type="match status" value="3"/>
</dbReference>
<dbReference type="InterPro" id="IPR000504">
    <property type="entry name" value="RRM_dom"/>
</dbReference>
<feature type="domain" description="RRM" evidence="3">
    <location>
        <begin position="96"/>
        <end position="172"/>
    </location>
</feature>
<evidence type="ECO:0000313" key="5">
    <source>
        <dbReference type="Proteomes" id="UP000887013"/>
    </source>
</evidence>
<organism evidence="4 5">
    <name type="scientific">Nephila pilipes</name>
    <name type="common">Giant wood spider</name>
    <name type="synonym">Nephila maculata</name>
    <dbReference type="NCBI Taxonomy" id="299642"/>
    <lineage>
        <taxon>Eukaryota</taxon>
        <taxon>Metazoa</taxon>
        <taxon>Ecdysozoa</taxon>
        <taxon>Arthropoda</taxon>
        <taxon>Chelicerata</taxon>
        <taxon>Arachnida</taxon>
        <taxon>Araneae</taxon>
        <taxon>Araneomorphae</taxon>
        <taxon>Entelegynae</taxon>
        <taxon>Araneoidea</taxon>
        <taxon>Nephilidae</taxon>
        <taxon>Nephila</taxon>
    </lineage>
</organism>
<sequence>MANMIMIDNLYPKVDVSELCIAFGKYGRILSADIEYDKNLISVGKGFVHFAEISSAEIAVKEMNEEKNKLGNPIHVKLIENREKNNPRNSVEPDETKIFVSNFDLSWDECDMLKEFKPYGTIIEVKISESDGKSNGYGFVKFVESSSAKGAIEMLNGKMINNKQLIVEPFIPWQLREKQRNSLDNVKVMDVEWNNLHVKNLRKDIKEDELKRLFQNFGSIISVKVATDEKGQSKGFGFVCFKKDEDAAKAREQMDHFTYKSKTLEINFNQKKSARQKYLHAIRKDSKIRSFTDGREKGCK</sequence>
<dbReference type="Pfam" id="PF00076">
    <property type="entry name" value="RRM_1"/>
    <property type="match status" value="3"/>
</dbReference>
<feature type="domain" description="RRM" evidence="3">
    <location>
        <begin position="194"/>
        <end position="271"/>
    </location>
</feature>
<dbReference type="Proteomes" id="UP000887013">
    <property type="component" value="Unassembled WGS sequence"/>
</dbReference>
<dbReference type="InterPro" id="IPR052462">
    <property type="entry name" value="SLIRP/GR-RBP-like"/>
</dbReference>
<dbReference type="PANTHER" id="PTHR48027">
    <property type="entry name" value="HETEROGENEOUS NUCLEAR RIBONUCLEOPROTEIN 87F-RELATED"/>
    <property type="match status" value="1"/>
</dbReference>
<gene>
    <name evidence="4" type="primary">PAB3</name>
    <name evidence="4" type="ORF">NPIL_212861</name>
</gene>
<evidence type="ECO:0000256" key="2">
    <source>
        <dbReference type="PROSITE-ProRule" id="PRU00176"/>
    </source>
</evidence>
<evidence type="ECO:0000256" key="1">
    <source>
        <dbReference type="ARBA" id="ARBA00022884"/>
    </source>
</evidence>